<evidence type="ECO:0000313" key="1">
    <source>
        <dbReference type="EMBL" id="KAG5758444.1"/>
    </source>
</evidence>
<keyword evidence="2" id="KW-1185">Reference proteome</keyword>
<dbReference type="EMBL" id="JADFTT010000824">
    <property type="protein sequence ID" value="KAG5758444.1"/>
    <property type="molecule type" value="Genomic_DNA"/>
</dbReference>
<gene>
    <name evidence="1" type="ORF">H9Q72_013420</name>
</gene>
<comment type="caution">
    <text evidence="1">The sequence shown here is derived from an EMBL/GenBank/DDBJ whole genome shotgun (WGS) entry which is preliminary data.</text>
</comment>
<dbReference type="AlphaFoldDB" id="A0A9P7HK39"/>
<dbReference type="Proteomes" id="UP000750502">
    <property type="component" value="Unassembled WGS sequence"/>
</dbReference>
<evidence type="ECO:0000313" key="2">
    <source>
        <dbReference type="Proteomes" id="UP000750502"/>
    </source>
</evidence>
<sequence length="173" mass="20030">MTKSTLRDFVANLRDDIYSDMKARPQNQETSNDQLSHDLEELMQERQCPQNTPFRLIYFKQQGKEDYQAEEVLRSLDRALDLQIDDYSTDLPLQLIAATGIRLSQNCRVLKFDTSSSLPRDCWLIQDRFERLVDESDVDTSPESRWSTISPRIVGFPLRYPPAPPPTPPQSPL</sequence>
<protein>
    <submittedName>
        <fullName evidence="1">Uncharacterized protein</fullName>
    </submittedName>
</protein>
<reference evidence="1" key="2">
    <citation type="submission" date="2020-10" db="EMBL/GenBank/DDBJ databases">
        <authorList>
            <person name="Peck L.D."/>
            <person name="Nowell R.W."/>
            <person name="Flood J."/>
            <person name="Ryan M.J."/>
            <person name="Barraclough T.G."/>
        </authorList>
    </citation>
    <scope>NUCLEOTIDE SEQUENCE</scope>
    <source>
        <strain evidence="1">IMI 127659i</strain>
    </source>
</reference>
<proteinExistence type="predicted"/>
<accession>A0A9P7HK39</accession>
<dbReference type="OrthoDB" id="5100493at2759"/>
<organism evidence="1 2">
    <name type="scientific">Fusarium xylarioides</name>
    <dbReference type="NCBI Taxonomy" id="221167"/>
    <lineage>
        <taxon>Eukaryota</taxon>
        <taxon>Fungi</taxon>
        <taxon>Dikarya</taxon>
        <taxon>Ascomycota</taxon>
        <taxon>Pezizomycotina</taxon>
        <taxon>Sordariomycetes</taxon>
        <taxon>Hypocreomycetidae</taxon>
        <taxon>Hypocreales</taxon>
        <taxon>Nectriaceae</taxon>
        <taxon>Fusarium</taxon>
        <taxon>Fusarium fujikuroi species complex</taxon>
    </lineage>
</organism>
<reference evidence="1" key="1">
    <citation type="journal article" date="2020" name="bioRxiv">
        <title>Historical genomics reveals the evolutionary mechanisms behind multiple outbreaks of the host-specific coffee wilt pathogen Fusarium xylarioides.</title>
        <authorList>
            <person name="Peck D."/>
            <person name="Nowell R.W."/>
            <person name="Flood J."/>
            <person name="Ryan M.J."/>
            <person name="Barraclough T.G."/>
        </authorList>
    </citation>
    <scope>NUCLEOTIDE SEQUENCE</scope>
    <source>
        <strain evidence="1">IMI 127659i</strain>
    </source>
</reference>
<name>A0A9P7HK39_9HYPO</name>